<dbReference type="PROSITE" id="PS51462">
    <property type="entry name" value="NUDIX"/>
    <property type="match status" value="1"/>
</dbReference>
<dbReference type="EMBL" id="CP107020">
    <property type="protein sequence ID" value="UYG17962.1"/>
    <property type="molecule type" value="Genomic_DNA"/>
</dbReference>
<gene>
    <name evidence="8" type="ORF">BRM3_05985</name>
</gene>
<protein>
    <submittedName>
        <fullName evidence="8">CoA pyrophosphatase</fullName>
    </submittedName>
</protein>
<keyword evidence="3" id="KW-0479">Metal-binding</keyword>
<evidence type="ECO:0000256" key="6">
    <source>
        <dbReference type="ARBA" id="ARBA00023211"/>
    </source>
</evidence>
<evidence type="ECO:0000256" key="1">
    <source>
        <dbReference type="ARBA" id="ARBA00001936"/>
    </source>
</evidence>
<dbReference type="SUPFAM" id="SSF55811">
    <property type="entry name" value="Nudix"/>
    <property type="match status" value="1"/>
</dbReference>
<organism evidence="8 9">
    <name type="scientific">Brachybacterium huguangmaarense</name>
    <dbReference type="NCBI Taxonomy" id="1652028"/>
    <lineage>
        <taxon>Bacteria</taxon>
        <taxon>Bacillati</taxon>
        <taxon>Actinomycetota</taxon>
        <taxon>Actinomycetes</taxon>
        <taxon>Micrococcales</taxon>
        <taxon>Dermabacteraceae</taxon>
        <taxon>Brachybacterium</taxon>
    </lineage>
</organism>
<dbReference type="InterPro" id="IPR000086">
    <property type="entry name" value="NUDIX_hydrolase_dom"/>
</dbReference>
<evidence type="ECO:0000256" key="2">
    <source>
        <dbReference type="ARBA" id="ARBA00001946"/>
    </source>
</evidence>
<name>A0ABY6G423_9MICO</name>
<accession>A0ABY6G423</accession>
<reference evidence="8" key="1">
    <citation type="submission" date="2022-10" db="EMBL/GenBank/DDBJ databases">
        <title>Whole-Genome Sequencing of Brachybacterium huguangmaarense BRM-3, Isolated from Betula schmidtii.</title>
        <authorList>
            <person name="Haam D."/>
        </authorList>
    </citation>
    <scope>NUCLEOTIDE SEQUENCE</scope>
    <source>
        <strain evidence="8">BRM-3</strain>
    </source>
</reference>
<comment type="cofactor">
    <cofactor evidence="1">
        <name>Mn(2+)</name>
        <dbReference type="ChEBI" id="CHEBI:29035"/>
    </cofactor>
</comment>
<evidence type="ECO:0000259" key="7">
    <source>
        <dbReference type="PROSITE" id="PS51462"/>
    </source>
</evidence>
<evidence type="ECO:0000313" key="9">
    <source>
        <dbReference type="Proteomes" id="UP001164305"/>
    </source>
</evidence>
<keyword evidence="4" id="KW-0378">Hydrolase</keyword>
<dbReference type="InterPro" id="IPR045121">
    <property type="entry name" value="CoAse"/>
</dbReference>
<sequence length="226" mass="24355">MNGAEPTIPEFLRTVALRTARGDDELARPLRRAPERWNPRRSAVLLLVAGEDLAEASLLLEERSHVMRSQPGQFALPGGRAEPEDPDDVATALREAREETGLDPDAVRVLGSFAPIAMPWRNYTVRPVVGWVPEAPALRAVDPAEVERVLWAPVSGPGSLTAPAVRRIGLIDGTETGPAFDLPGEAFVWGFTAMMVEALLEAMGAPVPAGAPPRVEVPELRRRAGL</sequence>
<comment type="cofactor">
    <cofactor evidence="2">
        <name>Mg(2+)</name>
        <dbReference type="ChEBI" id="CHEBI:18420"/>
    </cofactor>
</comment>
<dbReference type="Pfam" id="PF00293">
    <property type="entry name" value="NUDIX"/>
    <property type="match status" value="1"/>
</dbReference>
<dbReference type="Gene3D" id="3.90.79.10">
    <property type="entry name" value="Nucleoside Triphosphate Pyrophosphohydrolase"/>
    <property type="match status" value="1"/>
</dbReference>
<keyword evidence="9" id="KW-1185">Reference proteome</keyword>
<keyword evidence="5" id="KW-0460">Magnesium</keyword>
<evidence type="ECO:0000256" key="4">
    <source>
        <dbReference type="ARBA" id="ARBA00022801"/>
    </source>
</evidence>
<dbReference type="PANTHER" id="PTHR12992:SF11">
    <property type="entry name" value="MITOCHONDRIAL COENZYME A DIPHOSPHATASE NUDT8"/>
    <property type="match status" value="1"/>
</dbReference>
<dbReference type="RefSeq" id="WP_263595168.1">
    <property type="nucleotide sequence ID" value="NZ_CP107020.1"/>
</dbReference>
<proteinExistence type="predicted"/>
<dbReference type="Proteomes" id="UP001164305">
    <property type="component" value="Chromosome"/>
</dbReference>
<keyword evidence="6" id="KW-0464">Manganese</keyword>
<dbReference type="PANTHER" id="PTHR12992">
    <property type="entry name" value="NUDIX HYDROLASE"/>
    <property type="match status" value="1"/>
</dbReference>
<dbReference type="InterPro" id="IPR015797">
    <property type="entry name" value="NUDIX_hydrolase-like_dom_sf"/>
</dbReference>
<evidence type="ECO:0000256" key="3">
    <source>
        <dbReference type="ARBA" id="ARBA00022723"/>
    </source>
</evidence>
<evidence type="ECO:0000256" key="5">
    <source>
        <dbReference type="ARBA" id="ARBA00022842"/>
    </source>
</evidence>
<feature type="domain" description="Nudix hydrolase" evidence="7">
    <location>
        <begin position="39"/>
        <end position="174"/>
    </location>
</feature>
<dbReference type="CDD" id="cd03426">
    <property type="entry name" value="NUDIX_CoAse_Nudt7"/>
    <property type="match status" value="1"/>
</dbReference>
<evidence type="ECO:0000313" key="8">
    <source>
        <dbReference type="EMBL" id="UYG17962.1"/>
    </source>
</evidence>